<sequence length="152" mass="17459">MEGGGSERTTCGRKEKEKDSRGHNPTPLNYSFVGFKTSVALVFWCPKWVIDCSIALRFPLEIYNPKFSIERSSEVEVFLGNDELAFTQHIVALDIPLYESWHEVLRAFEDTTTRMSGRAPLAIWRICSVEVEERLDSRYADGEIYILKCECL</sequence>
<dbReference type="Proteomes" id="UP001607303">
    <property type="component" value="Unassembled WGS sequence"/>
</dbReference>
<accession>A0ABD2BIQ9</accession>
<keyword evidence="3" id="KW-1185">Reference proteome</keyword>
<organism evidence="2 3">
    <name type="scientific">Vespula maculifrons</name>
    <name type="common">Eastern yellow jacket</name>
    <name type="synonym">Wasp</name>
    <dbReference type="NCBI Taxonomy" id="7453"/>
    <lineage>
        <taxon>Eukaryota</taxon>
        <taxon>Metazoa</taxon>
        <taxon>Ecdysozoa</taxon>
        <taxon>Arthropoda</taxon>
        <taxon>Hexapoda</taxon>
        <taxon>Insecta</taxon>
        <taxon>Pterygota</taxon>
        <taxon>Neoptera</taxon>
        <taxon>Endopterygota</taxon>
        <taxon>Hymenoptera</taxon>
        <taxon>Apocrita</taxon>
        <taxon>Aculeata</taxon>
        <taxon>Vespoidea</taxon>
        <taxon>Vespidae</taxon>
        <taxon>Vespinae</taxon>
        <taxon>Vespula</taxon>
    </lineage>
</organism>
<dbReference type="AlphaFoldDB" id="A0ABD2BIQ9"/>
<proteinExistence type="predicted"/>
<evidence type="ECO:0000313" key="2">
    <source>
        <dbReference type="EMBL" id="KAL2732651.1"/>
    </source>
</evidence>
<comment type="caution">
    <text evidence="2">The sequence shown here is derived from an EMBL/GenBank/DDBJ whole genome shotgun (WGS) entry which is preliminary data.</text>
</comment>
<dbReference type="EMBL" id="JAYRBN010000075">
    <property type="protein sequence ID" value="KAL2732651.1"/>
    <property type="molecule type" value="Genomic_DNA"/>
</dbReference>
<evidence type="ECO:0000313" key="3">
    <source>
        <dbReference type="Proteomes" id="UP001607303"/>
    </source>
</evidence>
<protein>
    <submittedName>
        <fullName evidence="2">Uncharacterized protein</fullName>
    </submittedName>
</protein>
<reference evidence="2 3" key="1">
    <citation type="journal article" date="2024" name="Ann. Entomol. Soc. Am.">
        <title>Genomic analyses of the southern and eastern yellowjacket wasps (Hymenoptera: Vespidae) reveal evolutionary signatures of social life.</title>
        <authorList>
            <person name="Catto M.A."/>
            <person name="Caine P.B."/>
            <person name="Orr S.E."/>
            <person name="Hunt B.G."/>
            <person name="Goodisman M.A.D."/>
        </authorList>
    </citation>
    <scope>NUCLEOTIDE SEQUENCE [LARGE SCALE GENOMIC DNA]</scope>
    <source>
        <strain evidence="2">232</strain>
        <tissue evidence="2">Head and thorax</tissue>
    </source>
</reference>
<feature type="region of interest" description="Disordered" evidence="1">
    <location>
        <begin position="1"/>
        <end position="23"/>
    </location>
</feature>
<evidence type="ECO:0000256" key="1">
    <source>
        <dbReference type="SAM" id="MobiDB-lite"/>
    </source>
</evidence>
<gene>
    <name evidence="2" type="ORF">V1477_014892</name>
</gene>
<feature type="compositionally biased region" description="Basic and acidic residues" evidence="1">
    <location>
        <begin position="10"/>
        <end position="22"/>
    </location>
</feature>
<name>A0ABD2BIQ9_VESMC</name>